<comment type="caution">
    <text evidence="2">The sequence shown here is derived from an EMBL/GenBank/DDBJ whole genome shotgun (WGS) entry which is preliminary data.</text>
</comment>
<accession>A0A1W9HVA8</accession>
<evidence type="ECO:0000313" key="2">
    <source>
        <dbReference type="EMBL" id="OQW51386.1"/>
    </source>
</evidence>
<dbReference type="Pfam" id="PF09361">
    <property type="entry name" value="Phasin_2"/>
    <property type="match status" value="1"/>
</dbReference>
<reference evidence="2 3" key="1">
    <citation type="journal article" date="2017" name="Water Res.">
        <title>Comammox in drinking water systems.</title>
        <authorList>
            <person name="Wang Y."/>
            <person name="Ma L."/>
            <person name="Mao Y."/>
            <person name="Jiang X."/>
            <person name="Xia Y."/>
            <person name="Yu K."/>
            <person name="Li B."/>
            <person name="Zhang T."/>
        </authorList>
    </citation>
    <scope>NUCLEOTIDE SEQUENCE [LARGE SCALE GENOMIC DNA]</scope>
    <source>
        <strain evidence="2">SG_bin8</strain>
    </source>
</reference>
<evidence type="ECO:0000259" key="1">
    <source>
        <dbReference type="Pfam" id="PF09361"/>
    </source>
</evidence>
<dbReference type="Proteomes" id="UP000192872">
    <property type="component" value="Unassembled WGS sequence"/>
</dbReference>
<protein>
    <submittedName>
        <fullName evidence="2">Phasin</fullName>
    </submittedName>
</protein>
<feature type="domain" description="Phasin" evidence="1">
    <location>
        <begin position="5"/>
        <end position="103"/>
    </location>
</feature>
<evidence type="ECO:0000313" key="3">
    <source>
        <dbReference type="Proteomes" id="UP000192872"/>
    </source>
</evidence>
<proteinExistence type="predicted"/>
<dbReference type="InterPro" id="IPR018968">
    <property type="entry name" value="Phasin"/>
</dbReference>
<dbReference type="AlphaFoldDB" id="A0A1W9HVA8"/>
<name>A0A1W9HVA8_9HYPH</name>
<dbReference type="RefSeq" id="WP_376802464.1">
    <property type="nucleotide sequence ID" value="NZ_DBNB01000015.1"/>
</dbReference>
<organism evidence="2 3">
    <name type="scientific">Candidatus Raskinella chloraquaticus</name>
    <dbReference type="NCBI Taxonomy" id="1951219"/>
    <lineage>
        <taxon>Bacteria</taxon>
        <taxon>Pseudomonadati</taxon>
        <taxon>Pseudomonadota</taxon>
        <taxon>Alphaproteobacteria</taxon>
        <taxon>Hyphomicrobiales</taxon>
        <taxon>Phreatobacteraceae</taxon>
        <taxon>Candidatus Raskinella</taxon>
    </lineage>
</organism>
<dbReference type="STRING" id="1827387.A4S15_11180"/>
<sequence>MSSFEDIQKFTKDTFDKQVESFGELQKGAQSVIAEIADYSKKALEANAAVFQKLSGAKSLDTALEIHSEFAKTAYESLVHHLTKVGTIATDAAKDAYKPIEAAISRAS</sequence>
<dbReference type="EMBL" id="LWDL01000019">
    <property type="protein sequence ID" value="OQW51386.1"/>
    <property type="molecule type" value="Genomic_DNA"/>
</dbReference>
<gene>
    <name evidence="2" type="ORF">A4S15_11180</name>
</gene>